<reference evidence="2 3" key="1">
    <citation type="journal article" date="2019" name="J Genomics">
        <title>The Draft Genome of a Hydrogen-producing Cyanobacterium, Arthrospira platensis NIES-46.</title>
        <authorList>
            <person name="Suzuki S."/>
            <person name="Yamaguchi H."/>
            <person name="Kawachi M."/>
        </authorList>
    </citation>
    <scope>NUCLEOTIDE SEQUENCE [LARGE SCALE GENOMIC DNA]</scope>
    <source>
        <strain evidence="2 3">NIES-46</strain>
    </source>
</reference>
<sequence length="371" mass="41058">MIKKQLFLYSTMVATLVIAPGINQPSSANLPLITSPEFESLCRSGNRECAMIGKASHLTTQLIYELFDAEKNGNPTEMQQAIANIATLYQTESDAIKVVNTRLNLSDFFILEKDQVLGGYAVFLSRGEIIAGGIEKVSFVIGFKGLYPSLEDPNDIAVALSALPEHLYHDAGALIHKGFRDYSGSVFNHQISQDMINSIRELQNDPKTHVEIVVTGHSLGGSAILYAGMLVDAGINPENLKVIVFGSGPVAQASFISQYPDLIPNIIRIETPGDMLLYDDDSPMKPIYQSLGYVPFGRLIKATGSDRLNQLNQQLAILQQQQQISPSPDFDTKRLNLLQQILQERVAIHVYSYRYYYQIYRSHQGGGGSLW</sequence>
<dbReference type="InterPro" id="IPR002921">
    <property type="entry name" value="Fungal_lipase-type"/>
</dbReference>
<comment type="caution">
    <text evidence="2">The sequence shown here is derived from an EMBL/GenBank/DDBJ whole genome shotgun (WGS) entry which is preliminary data.</text>
</comment>
<organism evidence="2 3">
    <name type="scientific">Limnospira platensis NIES-46</name>
    <dbReference type="NCBI Taxonomy" id="1236695"/>
    <lineage>
        <taxon>Bacteria</taxon>
        <taxon>Bacillati</taxon>
        <taxon>Cyanobacteriota</taxon>
        <taxon>Cyanophyceae</taxon>
        <taxon>Oscillatoriophycideae</taxon>
        <taxon>Oscillatoriales</taxon>
        <taxon>Sirenicapillariaceae</taxon>
        <taxon>Limnospira</taxon>
    </lineage>
</organism>
<evidence type="ECO:0000313" key="3">
    <source>
        <dbReference type="Proteomes" id="UP000326169"/>
    </source>
</evidence>
<protein>
    <submittedName>
        <fullName evidence="2">Lipase</fullName>
    </submittedName>
</protein>
<evidence type="ECO:0000259" key="1">
    <source>
        <dbReference type="Pfam" id="PF01764"/>
    </source>
</evidence>
<dbReference type="Pfam" id="PF01764">
    <property type="entry name" value="Lipase_3"/>
    <property type="match status" value="1"/>
</dbReference>
<dbReference type="Proteomes" id="UP000326169">
    <property type="component" value="Unassembled WGS sequence"/>
</dbReference>
<accession>A0A5M3TAA3</accession>
<proteinExistence type="predicted"/>
<dbReference type="GeneID" id="301683730"/>
<feature type="domain" description="Fungal lipase-type" evidence="1">
    <location>
        <begin position="141"/>
        <end position="275"/>
    </location>
</feature>
<name>A0A5M3TAA3_LIMPL</name>
<dbReference type="InterPro" id="IPR029058">
    <property type="entry name" value="AB_hydrolase_fold"/>
</dbReference>
<dbReference type="RefSeq" id="WP_006618046.1">
    <property type="nucleotide sequence ID" value="NZ_BIMW01000109.1"/>
</dbReference>
<keyword evidence="3" id="KW-1185">Reference proteome</keyword>
<dbReference type="SUPFAM" id="SSF53474">
    <property type="entry name" value="alpha/beta-Hydrolases"/>
    <property type="match status" value="1"/>
</dbReference>
<dbReference type="Gene3D" id="3.40.50.1820">
    <property type="entry name" value="alpha/beta hydrolase"/>
    <property type="match status" value="1"/>
</dbReference>
<dbReference type="EMBL" id="BIMW01000109">
    <property type="protein sequence ID" value="GCE94851.1"/>
    <property type="molecule type" value="Genomic_DNA"/>
</dbReference>
<evidence type="ECO:0000313" key="2">
    <source>
        <dbReference type="EMBL" id="GCE94851.1"/>
    </source>
</evidence>
<gene>
    <name evidence="2" type="ORF">NIES46_29110</name>
</gene>